<dbReference type="GO" id="GO:0005886">
    <property type="term" value="C:plasma membrane"/>
    <property type="evidence" value="ECO:0007669"/>
    <property type="project" value="UniProtKB-SubCell"/>
</dbReference>
<dbReference type="Proteomes" id="UP000221763">
    <property type="component" value="Unassembled WGS sequence"/>
</dbReference>
<organism evidence="6 9">
    <name type="scientific">Streptococcus macedonicus</name>
    <name type="common">Streptococcus gallolyticus macedonicus</name>
    <dbReference type="NCBI Taxonomy" id="59310"/>
    <lineage>
        <taxon>Bacteria</taxon>
        <taxon>Bacillati</taxon>
        <taxon>Bacillota</taxon>
        <taxon>Bacilli</taxon>
        <taxon>Lactobacillales</taxon>
        <taxon>Streptococcaceae</taxon>
        <taxon>Streptococcus</taxon>
    </lineage>
</organism>
<name>A0A2G3NPX4_STRMC</name>
<dbReference type="CDD" id="cd06530">
    <property type="entry name" value="S26_SPase_I"/>
    <property type="match status" value="1"/>
</dbReference>
<feature type="domain" description="Peptidase S26" evidence="5">
    <location>
        <begin position="34"/>
        <end position="181"/>
    </location>
</feature>
<comment type="catalytic activity">
    <reaction evidence="3">
        <text>Cleavage of hydrophobic, N-terminal signal or leader sequences from secreted and periplasmic proteins.</text>
        <dbReference type="EC" id="3.4.21.89"/>
    </reaction>
</comment>
<gene>
    <name evidence="6" type="primary">lepB</name>
    <name evidence="7" type="ORF">CS009_10440</name>
    <name evidence="6" type="ORF">CS010_10330</name>
</gene>
<evidence type="ECO:0000259" key="5">
    <source>
        <dbReference type="Pfam" id="PF10502"/>
    </source>
</evidence>
<dbReference type="AlphaFoldDB" id="A0A2G3NPX4"/>
<feature type="transmembrane region" description="Helical" evidence="3">
    <location>
        <begin position="36"/>
        <end position="60"/>
    </location>
</feature>
<dbReference type="Gene3D" id="2.10.109.10">
    <property type="entry name" value="Umud Fragment, subunit A"/>
    <property type="match status" value="1"/>
</dbReference>
<accession>A0A2G3NPX4</accession>
<dbReference type="PRINTS" id="PR00727">
    <property type="entry name" value="LEADERPTASE"/>
</dbReference>
<evidence type="ECO:0000256" key="3">
    <source>
        <dbReference type="RuleBase" id="RU362042"/>
    </source>
</evidence>
<comment type="caution">
    <text evidence="6">The sequence shown here is derived from an EMBL/GenBank/DDBJ whole genome shotgun (WGS) entry which is preliminary data.</text>
</comment>
<evidence type="ECO:0000313" key="7">
    <source>
        <dbReference type="EMBL" id="PHV55729.1"/>
    </source>
</evidence>
<keyword evidence="3" id="KW-0812">Transmembrane</keyword>
<dbReference type="PANTHER" id="PTHR43390">
    <property type="entry name" value="SIGNAL PEPTIDASE I"/>
    <property type="match status" value="1"/>
</dbReference>
<dbReference type="GO" id="GO:0006465">
    <property type="term" value="P:signal peptide processing"/>
    <property type="evidence" value="ECO:0007669"/>
    <property type="project" value="InterPro"/>
</dbReference>
<evidence type="ECO:0000256" key="4">
    <source>
        <dbReference type="SAM" id="MobiDB-lite"/>
    </source>
</evidence>
<comment type="similarity">
    <text evidence="2 3">Belongs to the peptidase S26 family.</text>
</comment>
<keyword evidence="3" id="KW-1133">Transmembrane helix</keyword>
<dbReference type="GO" id="GO:0004252">
    <property type="term" value="F:serine-type endopeptidase activity"/>
    <property type="evidence" value="ECO:0007669"/>
    <property type="project" value="InterPro"/>
</dbReference>
<dbReference type="PANTHER" id="PTHR43390:SF1">
    <property type="entry name" value="CHLOROPLAST PROCESSING PEPTIDASE"/>
    <property type="match status" value="1"/>
</dbReference>
<dbReference type="InterPro" id="IPR000223">
    <property type="entry name" value="Pept_S26A_signal_pept_1"/>
</dbReference>
<keyword evidence="3" id="KW-0472">Membrane</keyword>
<feature type="region of interest" description="Disordered" evidence="4">
    <location>
        <begin position="1"/>
        <end position="26"/>
    </location>
</feature>
<keyword evidence="3" id="KW-0645">Protease</keyword>
<evidence type="ECO:0000256" key="1">
    <source>
        <dbReference type="ARBA" id="ARBA00004401"/>
    </source>
</evidence>
<dbReference type="GO" id="GO:0009003">
    <property type="term" value="F:signal peptidase activity"/>
    <property type="evidence" value="ECO:0007669"/>
    <property type="project" value="UniProtKB-EC"/>
</dbReference>
<evidence type="ECO:0000313" key="8">
    <source>
        <dbReference type="Proteomes" id="UP000221763"/>
    </source>
</evidence>
<dbReference type="NCBIfam" id="TIGR02227">
    <property type="entry name" value="sigpep_I_bact"/>
    <property type="match status" value="1"/>
</dbReference>
<proteinExistence type="inferred from homology"/>
<evidence type="ECO:0000313" key="9">
    <source>
        <dbReference type="Proteomes" id="UP000222913"/>
    </source>
</evidence>
<evidence type="ECO:0000256" key="2">
    <source>
        <dbReference type="ARBA" id="ARBA00009370"/>
    </source>
</evidence>
<dbReference type="InterPro" id="IPR036286">
    <property type="entry name" value="LexA/Signal_pep-like_sf"/>
</dbReference>
<dbReference type="EMBL" id="PEBN01000059">
    <property type="protein sequence ID" value="PHV55729.1"/>
    <property type="molecule type" value="Genomic_DNA"/>
</dbReference>
<comment type="subcellular location">
    <subcellularLocation>
        <location evidence="1">Cell membrane</location>
        <topology evidence="1">Single-pass type II membrane protein</topology>
    </subcellularLocation>
    <subcellularLocation>
        <location evidence="3">Membrane</location>
        <topology evidence="3">Single-pass type II membrane protein</topology>
    </subcellularLocation>
</comment>
<dbReference type="Pfam" id="PF10502">
    <property type="entry name" value="Peptidase_S26"/>
    <property type="match status" value="1"/>
</dbReference>
<keyword evidence="3" id="KW-0378">Hydrolase</keyword>
<dbReference type="EC" id="3.4.21.89" evidence="3"/>
<sequence>MAVVNKKEHVRQRRLSSRKSKTPQDKTELKKSIKELVAKCLAIVIMAYVLFNFIFGIAFLKNNNMAPSVKFGDVALYVRLYQKVKVNDVIVYKDNGVERMGRVIAQSGDEVSITDDGKISVNGHEREEQFPQATYAHSSGLTYPYIVPEKSYFVLFDNREEQTDSRYVGAISQEEINGIVTTLIRVRDI</sequence>
<reference evidence="8 9" key="1">
    <citation type="submission" date="2017-10" db="EMBL/GenBank/DDBJ databases">
        <title>Whole-genome sequence of three Streptococcus macedonicus strains isolated from Italian cheeses of the Veneto region.</title>
        <authorList>
            <person name="Treu L."/>
            <person name="De Diego-Diaz B."/>
            <person name="Papadimitriou K."/>
            <person name="Tsakalidou E."/>
            <person name="Corich V."/>
            <person name="Giacomini A."/>
        </authorList>
    </citation>
    <scope>NUCLEOTIDE SEQUENCE [LARGE SCALE GENOMIC DNA]</scope>
    <source>
        <strain evidence="7 8">19AS</strain>
        <strain evidence="6 9">27MV</strain>
    </source>
</reference>
<dbReference type="SUPFAM" id="SSF51306">
    <property type="entry name" value="LexA/Signal peptidase"/>
    <property type="match status" value="1"/>
</dbReference>
<protein>
    <recommendedName>
        <fullName evidence="3">Signal peptidase I</fullName>
        <ecNumber evidence="3">3.4.21.89</ecNumber>
    </recommendedName>
</protein>
<dbReference type="EMBL" id="PEBM01000064">
    <property type="protein sequence ID" value="PHV55573.1"/>
    <property type="molecule type" value="Genomic_DNA"/>
</dbReference>
<dbReference type="RefSeq" id="WP_099390849.1">
    <property type="nucleotide sequence ID" value="NZ_PEBM01000064.1"/>
</dbReference>
<feature type="compositionally biased region" description="Basic residues" evidence="4">
    <location>
        <begin position="8"/>
        <end position="21"/>
    </location>
</feature>
<evidence type="ECO:0000313" key="6">
    <source>
        <dbReference type="EMBL" id="PHV55573.1"/>
    </source>
</evidence>
<dbReference type="InterPro" id="IPR019533">
    <property type="entry name" value="Peptidase_S26"/>
</dbReference>
<dbReference type="Proteomes" id="UP000222913">
    <property type="component" value="Unassembled WGS sequence"/>
</dbReference>